<dbReference type="AlphaFoldDB" id="B7UF21"/>
<name>B7UF21_YERPU</name>
<feature type="compositionally biased region" description="Polar residues" evidence="1">
    <location>
        <begin position="39"/>
        <end position="48"/>
    </location>
</feature>
<organism evidence="2">
    <name type="scientific">Yersinia pseudotuberculosis</name>
    <dbReference type="NCBI Taxonomy" id="633"/>
    <lineage>
        <taxon>Bacteria</taxon>
        <taxon>Pseudomonadati</taxon>
        <taxon>Pseudomonadota</taxon>
        <taxon>Gammaproteobacteria</taxon>
        <taxon>Enterobacterales</taxon>
        <taxon>Yersiniaceae</taxon>
        <taxon>Yersinia</taxon>
    </lineage>
</organism>
<protein>
    <submittedName>
        <fullName evidence="2">Uncharacterized protein</fullName>
    </submittedName>
</protein>
<evidence type="ECO:0000256" key="1">
    <source>
        <dbReference type="SAM" id="MobiDB-lite"/>
    </source>
</evidence>
<geneLocation type="plasmid" evidence="2">
    <name>pGDT4</name>
</geneLocation>
<dbReference type="EMBL" id="FM178282">
    <property type="protein sequence ID" value="CAQ76532.1"/>
    <property type="molecule type" value="Genomic_DNA"/>
</dbReference>
<feature type="region of interest" description="Disordered" evidence="1">
    <location>
        <begin position="36"/>
        <end position="60"/>
    </location>
</feature>
<sequence length="60" mass="6849">MLQPPFPDDNSAPETTSTIQKYRFIVRSLLRPLHDATTGDKTVNTSTRTRLRLQPLEILP</sequence>
<reference evidence="2" key="1">
    <citation type="journal article" date="2012" name="PLoS Genet.">
        <title>A Natural System of Chromosome Transfer in Yersinia pseudotuberculosis.</title>
        <authorList>
            <person name="Lesic B."/>
            <person name="Zouine M."/>
            <person name="Ducos-Galand M."/>
            <person name="Huon C."/>
            <person name="Rosso M.L."/>
            <person name="Prevost M.C."/>
            <person name="Mazel D."/>
            <person name="Carniel E."/>
        </authorList>
    </citation>
    <scope>NUCLEOTIDE SEQUENCE [LARGE SCALE GENOMIC DNA]</scope>
    <source>
        <strain evidence="2">IP32637</strain>
        <plasmid evidence="2">pGDT4</plasmid>
    </source>
</reference>
<gene>
    <name evidence="2" type="ORF">pGDT4_0020</name>
</gene>
<accession>B7UF21</accession>
<keyword evidence="2" id="KW-0614">Plasmid</keyword>
<proteinExistence type="predicted"/>
<evidence type="ECO:0000313" key="2">
    <source>
        <dbReference type="EMBL" id="CAQ76532.1"/>
    </source>
</evidence>